<dbReference type="Proteomes" id="UP000054099">
    <property type="component" value="Unassembled WGS sequence"/>
</dbReference>
<reference evidence="1 2" key="1">
    <citation type="journal article" date="2014" name="Antonie Van Leeuwenhoek">
        <title>Fictibacillus enclensis sp. nov., isolated from marine sediment.</title>
        <authorList>
            <person name="Dastager S.G."/>
            <person name="Mawlankar R."/>
            <person name="Srinivasan K."/>
            <person name="Tang S.K."/>
            <person name="Lee J.C."/>
            <person name="Ramana V.V."/>
            <person name="Shouche Y.S."/>
        </authorList>
    </citation>
    <scope>NUCLEOTIDE SEQUENCE [LARGE SCALE GENOMIC DNA]</scope>
    <source>
        <strain evidence="1 2">NIO-1003</strain>
    </source>
</reference>
<accession>A0A0V8J963</accession>
<dbReference type="OrthoDB" id="2988890at2"/>
<organism evidence="1 2">
    <name type="scientific">Fictibacillus enclensis</name>
    <dbReference type="NCBI Taxonomy" id="1017270"/>
    <lineage>
        <taxon>Bacteria</taxon>
        <taxon>Bacillati</taxon>
        <taxon>Bacillota</taxon>
        <taxon>Bacilli</taxon>
        <taxon>Bacillales</taxon>
        <taxon>Fictibacillaceae</taxon>
        <taxon>Fictibacillus</taxon>
    </lineage>
</organism>
<protein>
    <recommendedName>
        <fullName evidence="3">YugN-like family protein</fullName>
    </recommendedName>
</protein>
<comment type="caution">
    <text evidence="1">The sequence shown here is derived from an EMBL/GenBank/DDBJ whole genome shotgun (WGS) entry which is preliminary data.</text>
</comment>
<name>A0A0V8J963_9BACL</name>
<dbReference type="InterPro" id="IPR036491">
    <property type="entry name" value="YugN-like_sf"/>
</dbReference>
<dbReference type="RefSeq" id="WP_061972299.1">
    <property type="nucleotide sequence ID" value="NZ_FMAV01000002.1"/>
</dbReference>
<evidence type="ECO:0000313" key="1">
    <source>
        <dbReference type="EMBL" id="KSU83460.1"/>
    </source>
</evidence>
<dbReference type="Gene3D" id="3.30.310.100">
    <property type="entry name" value="YugN-like"/>
    <property type="match status" value="1"/>
</dbReference>
<proteinExistence type="predicted"/>
<dbReference type="Pfam" id="PF08868">
    <property type="entry name" value="YugN"/>
    <property type="match status" value="1"/>
</dbReference>
<dbReference type="EMBL" id="LNQN01000002">
    <property type="protein sequence ID" value="KSU83460.1"/>
    <property type="molecule type" value="Genomic_DNA"/>
</dbReference>
<sequence>MIPLESKLENEVFAFNELEDKLKGLGFTIAGNWDYNHGYFDYKLDDEVGYTFVRIPFTAYEKEVDQQGSLVTLGEPFLLTHKYQIGLDDHANAGAVGGSFNQFAEPQDPDASIDDKWISIGKTLVEKAESQLLEE</sequence>
<gene>
    <name evidence="1" type="ORF">AS030_12930</name>
</gene>
<dbReference type="AlphaFoldDB" id="A0A0V8J963"/>
<evidence type="ECO:0000313" key="2">
    <source>
        <dbReference type="Proteomes" id="UP000054099"/>
    </source>
</evidence>
<dbReference type="InterPro" id="IPR014967">
    <property type="entry name" value="Uncharacterised_YugN-like"/>
</dbReference>
<evidence type="ECO:0008006" key="3">
    <source>
        <dbReference type="Google" id="ProtNLM"/>
    </source>
</evidence>
<keyword evidence="2" id="KW-1185">Reference proteome</keyword>
<dbReference type="SUPFAM" id="SSF160755">
    <property type="entry name" value="YugN-like"/>
    <property type="match status" value="1"/>
</dbReference>